<dbReference type="Proteomes" id="UP000800235">
    <property type="component" value="Unassembled WGS sequence"/>
</dbReference>
<comment type="caution">
    <text evidence="2">The sequence shown here is derived from an EMBL/GenBank/DDBJ whole genome shotgun (WGS) entry which is preliminary data.</text>
</comment>
<keyword evidence="3" id="KW-1185">Reference proteome</keyword>
<keyword evidence="1" id="KW-0472">Membrane</keyword>
<proteinExistence type="predicted"/>
<protein>
    <submittedName>
        <fullName evidence="2">Uncharacterized protein</fullName>
    </submittedName>
</protein>
<reference evidence="2" key="1">
    <citation type="journal article" date="2020" name="Stud. Mycol.">
        <title>101 Dothideomycetes genomes: a test case for predicting lifestyles and emergence of pathogens.</title>
        <authorList>
            <person name="Haridas S."/>
            <person name="Albert R."/>
            <person name="Binder M."/>
            <person name="Bloem J."/>
            <person name="Labutti K."/>
            <person name="Salamov A."/>
            <person name="Andreopoulos B."/>
            <person name="Baker S."/>
            <person name="Barry K."/>
            <person name="Bills G."/>
            <person name="Bluhm B."/>
            <person name="Cannon C."/>
            <person name="Castanera R."/>
            <person name="Culley D."/>
            <person name="Daum C."/>
            <person name="Ezra D."/>
            <person name="Gonzalez J."/>
            <person name="Henrissat B."/>
            <person name="Kuo A."/>
            <person name="Liang C."/>
            <person name="Lipzen A."/>
            <person name="Lutzoni F."/>
            <person name="Magnuson J."/>
            <person name="Mondo S."/>
            <person name="Nolan M."/>
            <person name="Ohm R."/>
            <person name="Pangilinan J."/>
            <person name="Park H.-J."/>
            <person name="Ramirez L."/>
            <person name="Alfaro M."/>
            <person name="Sun H."/>
            <person name="Tritt A."/>
            <person name="Yoshinaga Y."/>
            <person name="Zwiers L.-H."/>
            <person name="Turgeon B."/>
            <person name="Goodwin S."/>
            <person name="Spatafora J."/>
            <person name="Crous P."/>
            <person name="Grigoriev I."/>
        </authorList>
    </citation>
    <scope>NUCLEOTIDE SEQUENCE</scope>
    <source>
        <strain evidence="2">CBS 130266</strain>
    </source>
</reference>
<feature type="transmembrane region" description="Helical" evidence="1">
    <location>
        <begin position="14"/>
        <end position="32"/>
    </location>
</feature>
<name>A0A9P4NE76_9PEZI</name>
<evidence type="ECO:0000313" key="2">
    <source>
        <dbReference type="EMBL" id="KAF2416205.1"/>
    </source>
</evidence>
<evidence type="ECO:0000313" key="3">
    <source>
        <dbReference type="Proteomes" id="UP000800235"/>
    </source>
</evidence>
<dbReference type="AlphaFoldDB" id="A0A9P4NE76"/>
<sequence>MIAWMFELAGMEQTALWCVITTPFLMLTLLYWKYRNDGTLLRYAHSCASGFQSPTTF</sequence>
<evidence type="ECO:0000256" key="1">
    <source>
        <dbReference type="SAM" id="Phobius"/>
    </source>
</evidence>
<gene>
    <name evidence="2" type="ORF">EJ08DRAFT_654771</name>
</gene>
<organism evidence="2 3">
    <name type="scientific">Tothia fuscella</name>
    <dbReference type="NCBI Taxonomy" id="1048955"/>
    <lineage>
        <taxon>Eukaryota</taxon>
        <taxon>Fungi</taxon>
        <taxon>Dikarya</taxon>
        <taxon>Ascomycota</taxon>
        <taxon>Pezizomycotina</taxon>
        <taxon>Dothideomycetes</taxon>
        <taxon>Pleosporomycetidae</taxon>
        <taxon>Venturiales</taxon>
        <taxon>Cylindrosympodiaceae</taxon>
        <taxon>Tothia</taxon>
    </lineage>
</organism>
<dbReference type="EMBL" id="MU007166">
    <property type="protein sequence ID" value="KAF2416205.1"/>
    <property type="molecule type" value="Genomic_DNA"/>
</dbReference>
<keyword evidence="1" id="KW-1133">Transmembrane helix</keyword>
<accession>A0A9P4NE76</accession>
<keyword evidence="1" id="KW-0812">Transmembrane</keyword>